<dbReference type="EMBL" id="CAKOGL010000023">
    <property type="protein sequence ID" value="CAH2100709.1"/>
    <property type="molecule type" value="Genomic_DNA"/>
</dbReference>
<gene>
    <name evidence="1" type="ORF">EEDITHA_LOCUS15538</name>
</gene>
<name>A0AAU9UPW3_EUPED</name>
<dbReference type="AlphaFoldDB" id="A0AAU9UPW3"/>
<protein>
    <submittedName>
        <fullName evidence="1">Uncharacterized protein</fullName>
    </submittedName>
</protein>
<organism evidence="1 2">
    <name type="scientific">Euphydryas editha</name>
    <name type="common">Edith's checkerspot</name>
    <dbReference type="NCBI Taxonomy" id="104508"/>
    <lineage>
        <taxon>Eukaryota</taxon>
        <taxon>Metazoa</taxon>
        <taxon>Ecdysozoa</taxon>
        <taxon>Arthropoda</taxon>
        <taxon>Hexapoda</taxon>
        <taxon>Insecta</taxon>
        <taxon>Pterygota</taxon>
        <taxon>Neoptera</taxon>
        <taxon>Endopterygota</taxon>
        <taxon>Lepidoptera</taxon>
        <taxon>Glossata</taxon>
        <taxon>Ditrysia</taxon>
        <taxon>Papilionoidea</taxon>
        <taxon>Nymphalidae</taxon>
        <taxon>Nymphalinae</taxon>
        <taxon>Euphydryas</taxon>
    </lineage>
</organism>
<comment type="caution">
    <text evidence="1">The sequence shown here is derived from an EMBL/GenBank/DDBJ whole genome shotgun (WGS) entry which is preliminary data.</text>
</comment>
<evidence type="ECO:0000313" key="1">
    <source>
        <dbReference type="EMBL" id="CAH2100709.1"/>
    </source>
</evidence>
<evidence type="ECO:0000313" key="2">
    <source>
        <dbReference type="Proteomes" id="UP001153954"/>
    </source>
</evidence>
<accession>A0AAU9UPW3</accession>
<sequence length="138" mass="15636">MYRVTGKLVSIFKEPTRYMIFIQKRGGDQQSQDVGFMRHGYPICNIISVAGVSNRVAYLILRVSEGYSLAPASAHADDEVEDMYEDVSRAANTNKTYSNIILVDFNEKIVKGRDDELRVGQFGYGKRNHRGQRLADLI</sequence>
<keyword evidence="2" id="KW-1185">Reference proteome</keyword>
<reference evidence="1" key="1">
    <citation type="submission" date="2022-03" db="EMBL/GenBank/DDBJ databases">
        <authorList>
            <person name="Tunstrom K."/>
        </authorList>
    </citation>
    <scope>NUCLEOTIDE SEQUENCE</scope>
</reference>
<dbReference type="Proteomes" id="UP001153954">
    <property type="component" value="Unassembled WGS sequence"/>
</dbReference>
<proteinExistence type="predicted"/>